<evidence type="ECO:0000313" key="3">
    <source>
        <dbReference type="Proteomes" id="UP000256838"/>
    </source>
</evidence>
<protein>
    <submittedName>
        <fullName evidence="2">Uncharacterized protein</fullName>
    </submittedName>
</protein>
<organism evidence="2 3">
    <name type="scientific">Trinickia dinghuensis</name>
    <dbReference type="NCBI Taxonomy" id="2291023"/>
    <lineage>
        <taxon>Bacteria</taxon>
        <taxon>Pseudomonadati</taxon>
        <taxon>Pseudomonadota</taxon>
        <taxon>Betaproteobacteria</taxon>
        <taxon>Burkholderiales</taxon>
        <taxon>Burkholderiaceae</taxon>
        <taxon>Trinickia</taxon>
    </lineage>
</organism>
<keyword evidence="3" id="KW-1185">Reference proteome</keyword>
<evidence type="ECO:0000313" key="2">
    <source>
        <dbReference type="EMBL" id="RDU98773.1"/>
    </source>
</evidence>
<comment type="caution">
    <text evidence="2">The sequence shown here is derived from an EMBL/GenBank/DDBJ whole genome shotgun (WGS) entry which is preliminary data.</text>
</comment>
<accession>A0A3D8K037</accession>
<feature type="compositionally biased region" description="Basic and acidic residues" evidence="1">
    <location>
        <begin position="1"/>
        <end position="15"/>
    </location>
</feature>
<dbReference type="OrthoDB" id="9133079at2"/>
<sequence>MEMADRGNKQREKTSHRPGSAARADVLETTAELASDALAAASEPSHAAPMGGIELLLEIAKLADQVLSSGPPTEKHHHAEPVDPRRCVDPRKRILPR</sequence>
<name>A0A3D8K037_9BURK</name>
<gene>
    <name evidence="2" type="ORF">DWV00_10920</name>
</gene>
<reference evidence="2 3" key="1">
    <citation type="submission" date="2018-08" db="EMBL/GenBank/DDBJ databases">
        <title>Paraburkholderia sp. DHOM06 isolated from forest soil.</title>
        <authorList>
            <person name="Gao Z.-H."/>
            <person name="Qiu L.-H."/>
        </authorList>
    </citation>
    <scope>NUCLEOTIDE SEQUENCE [LARGE SCALE GENOMIC DNA]</scope>
    <source>
        <strain evidence="2 3">DHOM06</strain>
    </source>
</reference>
<feature type="region of interest" description="Disordered" evidence="1">
    <location>
        <begin position="1"/>
        <end position="25"/>
    </location>
</feature>
<feature type="region of interest" description="Disordered" evidence="1">
    <location>
        <begin position="67"/>
        <end position="97"/>
    </location>
</feature>
<proteinExistence type="predicted"/>
<evidence type="ECO:0000256" key="1">
    <source>
        <dbReference type="SAM" id="MobiDB-lite"/>
    </source>
</evidence>
<dbReference type="RefSeq" id="WP_115533589.1">
    <property type="nucleotide sequence ID" value="NZ_QRGA01000006.1"/>
</dbReference>
<dbReference type="Proteomes" id="UP000256838">
    <property type="component" value="Unassembled WGS sequence"/>
</dbReference>
<dbReference type="EMBL" id="QRGA01000006">
    <property type="protein sequence ID" value="RDU98773.1"/>
    <property type="molecule type" value="Genomic_DNA"/>
</dbReference>
<dbReference type="AlphaFoldDB" id="A0A3D8K037"/>
<feature type="compositionally biased region" description="Basic and acidic residues" evidence="1">
    <location>
        <begin position="73"/>
        <end position="97"/>
    </location>
</feature>